<comment type="caution">
    <text evidence="1">The sequence shown here is derived from an EMBL/GenBank/DDBJ whole genome shotgun (WGS) entry which is preliminary data.</text>
</comment>
<dbReference type="Proteomes" id="UP001432027">
    <property type="component" value="Unassembled WGS sequence"/>
</dbReference>
<dbReference type="AlphaFoldDB" id="A0AAV5UE86"/>
<gene>
    <name evidence="1" type="ORF">PENTCL1PPCAC_26804</name>
</gene>
<dbReference type="EMBL" id="BTSX01000006">
    <property type="protein sequence ID" value="GMT04630.1"/>
    <property type="molecule type" value="Genomic_DNA"/>
</dbReference>
<accession>A0AAV5UE86</accession>
<feature type="non-terminal residue" evidence="1">
    <location>
        <position position="1"/>
    </location>
</feature>
<sequence>DLIMSRFVTMFHKLAADAETIPPSPSDIFLSSRILSIEYRRSLPLIPSSINQSDSLRMNLLRTKIIQRAHHIMDLDRIFSSSWSLPPLPSFSVDESIGEVKTHSDEAQSIAANNEALDQLFGNIFSSPQQRRPSDEIDANLFCSKQAKIRKMDEWENESHSSHWDSQLFLPVY</sequence>
<evidence type="ECO:0000313" key="2">
    <source>
        <dbReference type="Proteomes" id="UP001432027"/>
    </source>
</evidence>
<name>A0AAV5UE86_9BILA</name>
<proteinExistence type="predicted"/>
<reference evidence="1" key="1">
    <citation type="submission" date="2023-10" db="EMBL/GenBank/DDBJ databases">
        <title>Genome assembly of Pristionchus species.</title>
        <authorList>
            <person name="Yoshida K."/>
            <person name="Sommer R.J."/>
        </authorList>
    </citation>
    <scope>NUCLEOTIDE SEQUENCE</scope>
    <source>
        <strain evidence="1">RS0144</strain>
    </source>
</reference>
<keyword evidence="2" id="KW-1185">Reference proteome</keyword>
<organism evidence="1 2">
    <name type="scientific">Pristionchus entomophagus</name>
    <dbReference type="NCBI Taxonomy" id="358040"/>
    <lineage>
        <taxon>Eukaryota</taxon>
        <taxon>Metazoa</taxon>
        <taxon>Ecdysozoa</taxon>
        <taxon>Nematoda</taxon>
        <taxon>Chromadorea</taxon>
        <taxon>Rhabditida</taxon>
        <taxon>Rhabditina</taxon>
        <taxon>Diplogasteromorpha</taxon>
        <taxon>Diplogasteroidea</taxon>
        <taxon>Neodiplogasteridae</taxon>
        <taxon>Pristionchus</taxon>
    </lineage>
</organism>
<protein>
    <submittedName>
        <fullName evidence="1">Uncharacterized protein</fullName>
    </submittedName>
</protein>
<evidence type="ECO:0000313" key="1">
    <source>
        <dbReference type="EMBL" id="GMT04630.1"/>
    </source>
</evidence>